<organism evidence="1 2">
    <name type="scientific">Rhabditophanes sp. KR3021</name>
    <dbReference type="NCBI Taxonomy" id="114890"/>
    <lineage>
        <taxon>Eukaryota</taxon>
        <taxon>Metazoa</taxon>
        <taxon>Ecdysozoa</taxon>
        <taxon>Nematoda</taxon>
        <taxon>Chromadorea</taxon>
        <taxon>Rhabditida</taxon>
        <taxon>Tylenchina</taxon>
        <taxon>Panagrolaimomorpha</taxon>
        <taxon>Strongyloidoidea</taxon>
        <taxon>Alloionematidae</taxon>
        <taxon>Rhabditophanes</taxon>
    </lineage>
</organism>
<reference evidence="2" key="1">
    <citation type="submission" date="2016-11" db="UniProtKB">
        <authorList>
            <consortium name="WormBaseParasite"/>
        </authorList>
    </citation>
    <scope>IDENTIFICATION</scope>
    <source>
        <strain evidence="2">KR3021</strain>
    </source>
</reference>
<protein>
    <submittedName>
        <fullName evidence="2">AMP-binding domain-containing protein</fullName>
    </submittedName>
</protein>
<evidence type="ECO:0000313" key="2">
    <source>
        <dbReference type="WBParaSite" id="RSKR_0000637300.1"/>
    </source>
</evidence>
<dbReference type="Proteomes" id="UP000095286">
    <property type="component" value="Unplaced"/>
</dbReference>
<accession>A0AC35U1F4</accession>
<dbReference type="WBParaSite" id="RSKR_0000637300.1">
    <property type="protein sequence ID" value="RSKR_0000637300.1"/>
    <property type="gene ID" value="RSKR_0000637300"/>
</dbReference>
<evidence type="ECO:0000313" key="1">
    <source>
        <dbReference type="Proteomes" id="UP000095286"/>
    </source>
</evidence>
<sequence>MNSSPTDDKCIDKILAKERPFYLNLVAISFKIFFFVYDAINYIPFKIFADPNKKIELSERVKAVRVVDNDPTSSYRHVDTLSELKTLVFDDCFTLNEVWERSNELYSDLRCMGTRDIISTENEMQADGRLFQKAELGEYQWQTYDEVTDQINSVSNALNLLNLKEKTHIVIFAETRAEWMITAQACFRSGYPVVTVYATLGEDAVSYAINESDATVVFTTVALLDTIKKIQPEIPAIKHIVYFDDRFNPFNEDENKKETIKQLEKTFERCIYFDDFVTMGQTSSRKSITKVEPDDIAMIMYTSGTTGNPKGVILSHKNIIATLAGQGAVLQATPKDVYIGYLPSAHILECCAEIVVLSSGCCVGYSSAQTLFDRAPKIKPGTMGDTSALKPTIMAAVPAIMDRIFKAVTEEVSHKTPIFKELFRICYERKRSRYEDGYTSLFMKKFIFGKVRRLLGGKLHSLFSGGAPLNAETQRFMNICFSCPVVQGKKDLLKLSHGEYISLGRVETTLLSNPKVDNICVYGNSQSDYLVALVVPNEKNVTALAEEKNIETKCWKDLCANKTVADAVLKDLQNHVKGKLNRPEIPTKILLCHEPWTPLNGLLTEALKLKRKEIEMRYKSEIDAVYKKK</sequence>
<proteinExistence type="predicted"/>
<name>A0AC35U1F4_9BILA</name>